<sequence length="114" mass="13813">MSGNKVYDISPEDREVKEWRNARRLELRNEYLRELQDPRRVEPILDRGWQRFYATRVQLEYIFKPTLYNSLLMYAVVGGLIWGSAIVLKNSRESKEKLYRTGQISYQDRMFKFQ</sequence>
<evidence type="ECO:0000256" key="4">
    <source>
        <dbReference type="ARBA" id="ARBA00022448"/>
    </source>
</evidence>
<evidence type="ECO:0000313" key="16">
    <source>
        <dbReference type="RefSeq" id="XP_015190430.1"/>
    </source>
</evidence>
<dbReference type="InterPro" id="IPR009866">
    <property type="entry name" value="NADH_UbQ_OxRdtase_NDUFB4_su"/>
</dbReference>
<evidence type="ECO:0000256" key="5">
    <source>
        <dbReference type="ARBA" id="ARBA00022660"/>
    </source>
</evidence>
<keyword evidence="4" id="KW-0813">Transport</keyword>
<name>A0ABM1JD92_POLDO</name>
<protein>
    <recommendedName>
        <fullName evidence="3">NADH dehydrogenase [ubiquinone] 1 beta subcomplex subunit 4</fullName>
    </recommendedName>
    <alternativeName>
        <fullName evidence="12">Complex I-B15</fullName>
    </alternativeName>
    <alternativeName>
        <fullName evidence="13">NADH-ubiquinone oxidoreductase B15 subunit</fullName>
    </alternativeName>
</protein>
<evidence type="ECO:0000256" key="7">
    <source>
        <dbReference type="ARBA" id="ARBA00022792"/>
    </source>
</evidence>
<keyword evidence="5" id="KW-0679">Respiratory chain</keyword>
<keyword evidence="9 14" id="KW-1133">Transmembrane helix</keyword>
<dbReference type="PANTHER" id="PTHR15469:SF0">
    <property type="entry name" value="NADH DEHYDROGENASE [UBIQUINONE] 1 BETA SUBCOMPLEX SUBUNIT 4"/>
    <property type="match status" value="1"/>
</dbReference>
<comment type="subcellular location">
    <subcellularLocation>
        <location evidence="1">Mitochondrion inner membrane</location>
        <topology evidence="1">Single-pass membrane protein</topology>
    </subcellularLocation>
</comment>
<proteinExistence type="inferred from homology"/>
<keyword evidence="15" id="KW-1185">Reference proteome</keyword>
<dbReference type="GeneID" id="107073961"/>
<comment type="similarity">
    <text evidence="2">Belongs to the complex I NDUFB4 subunit family.</text>
</comment>
<evidence type="ECO:0000313" key="15">
    <source>
        <dbReference type="Proteomes" id="UP000694924"/>
    </source>
</evidence>
<accession>A0ABM1JD92</accession>
<dbReference type="PANTHER" id="PTHR15469">
    <property type="entry name" value="NADH-UBIQUINONE OXIDOREDUCTASE B15 SUBUNIT"/>
    <property type="match status" value="1"/>
</dbReference>
<reference evidence="16" key="1">
    <citation type="submission" date="2025-08" db="UniProtKB">
        <authorList>
            <consortium name="RefSeq"/>
        </authorList>
    </citation>
    <scope>IDENTIFICATION</scope>
    <source>
        <tissue evidence="16">Whole body</tissue>
    </source>
</reference>
<evidence type="ECO:0000256" key="8">
    <source>
        <dbReference type="ARBA" id="ARBA00022982"/>
    </source>
</evidence>
<gene>
    <name evidence="16" type="primary">LOC107073961</name>
</gene>
<evidence type="ECO:0000256" key="14">
    <source>
        <dbReference type="SAM" id="Phobius"/>
    </source>
</evidence>
<dbReference type="RefSeq" id="XP_015190430.1">
    <property type="nucleotide sequence ID" value="XM_015334944.1"/>
</dbReference>
<keyword evidence="7" id="KW-0999">Mitochondrion inner membrane</keyword>
<evidence type="ECO:0000256" key="2">
    <source>
        <dbReference type="ARBA" id="ARBA00007260"/>
    </source>
</evidence>
<dbReference type="Proteomes" id="UP000694924">
    <property type="component" value="Unplaced"/>
</dbReference>
<organism evidence="15 16">
    <name type="scientific">Polistes dominula</name>
    <name type="common">European paper wasp</name>
    <name type="synonym">Vespa dominula</name>
    <dbReference type="NCBI Taxonomy" id="743375"/>
    <lineage>
        <taxon>Eukaryota</taxon>
        <taxon>Metazoa</taxon>
        <taxon>Ecdysozoa</taxon>
        <taxon>Arthropoda</taxon>
        <taxon>Hexapoda</taxon>
        <taxon>Insecta</taxon>
        <taxon>Pterygota</taxon>
        <taxon>Neoptera</taxon>
        <taxon>Endopterygota</taxon>
        <taxon>Hymenoptera</taxon>
        <taxon>Apocrita</taxon>
        <taxon>Aculeata</taxon>
        <taxon>Vespoidea</taxon>
        <taxon>Vespidae</taxon>
        <taxon>Polistinae</taxon>
        <taxon>Polistini</taxon>
        <taxon>Polistes</taxon>
    </lineage>
</organism>
<dbReference type="Pfam" id="PF07225">
    <property type="entry name" value="NDUF_B4"/>
    <property type="match status" value="1"/>
</dbReference>
<evidence type="ECO:0000256" key="12">
    <source>
        <dbReference type="ARBA" id="ARBA00030212"/>
    </source>
</evidence>
<evidence type="ECO:0000256" key="13">
    <source>
        <dbReference type="ARBA" id="ARBA00030987"/>
    </source>
</evidence>
<feature type="transmembrane region" description="Helical" evidence="14">
    <location>
        <begin position="71"/>
        <end position="88"/>
    </location>
</feature>
<evidence type="ECO:0000256" key="6">
    <source>
        <dbReference type="ARBA" id="ARBA00022692"/>
    </source>
</evidence>
<evidence type="ECO:0000256" key="10">
    <source>
        <dbReference type="ARBA" id="ARBA00023128"/>
    </source>
</evidence>
<evidence type="ECO:0000256" key="11">
    <source>
        <dbReference type="ARBA" id="ARBA00023136"/>
    </source>
</evidence>
<keyword evidence="6 14" id="KW-0812">Transmembrane</keyword>
<evidence type="ECO:0000256" key="1">
    <source>
        <dbReference type="ARBA" id="ARBA00004434"/>
    </source>
</evidence>
<keyword evidence="8" id="KW-0249">Electron transport</keyword>
<keyword evidence="11 14" id="KW-0472">Membrane</keyword>
<evidence type="ECO:0000256" key="3">
    <source>
        <dbReference type="ARBA" id="ARBA00018681"/>
    </source>
</evidence>
<evidence type="ECO:0000256" key="9">
    <source>
        <dbReference type="ARBA" id="ARBA00022989"/>
    </source>
</evidence>
<keyword evidence="10" id="KW-0496">Mitochondrion</keyword>